<dbReference type="Pfam" id="PF00501">
    <property type="entry name" value="AMP-binding"/>
    <property type="match status" value="1"/>
</dbReference>
<dbReference type="InterPro" id="IPR014031">
    <property type="entry name" value="Ketoacyl_synth_C"/>
</dbReference>
<feature type="domain" description="Ketosynthase family 3 (KS3)" evidence="10">
    <location>
        <begin position="3235"/>
        <end position="3618"/>
    </location>
</feature>
<feature type="domain" description="Ketosynthase family 3 (KS3)" evidence="10">
    <location>
        <begin position="4324"/>
        <end position="4721"/>
    </location>
</feature>
<dbReference type="InterPro" id="IPR006162">
    <property type="entry name" value="Ppantetheine_attach_site"/>
</dbReference>
<dbReference type="SUPFAM" id="SSF53901">
    <property type="entry name" value="Thiolase-like"/>
    <property type="match status" value="3"/>
</dbReference>
<dbReference type="PROSITE" id="PS52004">
    <property type="entry name" value="KS3_2"/>
    <property type="match status" value="3"/>
</dbReference>
<feature type="domain" description="Carrier" evidence="9">
    <location>
        <begin position="1954"/>
        <end position="2035"/>
    </location>
</feature>
<dbReference type="InterPro" id="IPR050091">
    <property type="entry name" value="PKS_NRPS_Biosynth_Enz"/>
</dbReference>
<dbReference type="SMART" id="SM00823">
    <property type="entry name" value="PKS_PP"/>
    <property type="match status" value="9"/>
</dbReference>
<dbReference type="Gene3D" id="3.30.70.3290">
    <property type="match status" value="3"/>
</dbReference>
<dbReference type="CDD" id="cd05274">
    <property type="entry name" value="KR_FAS_SDR_x"/>
    <property type="match status" value="1"/>
</dbReference>
<evidence type="ECO:0000256" key="5">
    <source>
        <dbReference type="ARBA" id="ARBA00022679"/>
    </source>
</evidence>
<dbReference type="InterPro" id="IPR014043">
    <property type="entry name" value="Acyl_transferase_dom"/>
</dbReference>
<feature type="domain" description="Carrier" evidence="9">
    <location>
        <begin position="5590"/>
        <end position="5664"/>
    </location>
</feature>
<dbReference type="GO" id="GO:0004315">
    <property type="term" value="F:3-oxoacyl-[acyl-carrier-protein] synthase activity"/>
    <property type="evidence" value="ECO:0007669"/>
    <property type="project" value="InterPro"/>
</dbReference>
<reference evidence="14" key="2">
    <citation type="submission" date="2019-09" db="UniProtKB">
        <authorList>
            <consortium name="WormBaseParasite"/>
        </authorList>
    </citation>
    <scope>IDENTIFICATION</scope>
</reference>
<dbReference type="Pfam" id="PF00698">
    <property type="entry name" value="Acyl_transf_1"/>
    <property type="match status" value="2"/>
</dbReference>
<evidence type="ECO:0000313" key="14">
    <source>
        <dbReference type="WBParaSite" id="HPBE_0002004701-mRNA-1"/>
    </source>
</evidence>
<dbReference type="Pfam" id="PF02801">
    <property type="entry name" value="Ketoacyl-synt_C"/>
    <property type="match status" value="3"/>
</dbReference>
<feature type="region of interest" description="C-terminal hotdog fold" evidence="7">
    <location>
        <begin position="3065"/>
        <end position="3201"/>
    </location>
</feature>
<dbReference type="Pfam" id="PF22621">
    <property type="entry name" value="CurL-like_PKS_C"/>
    <property type="match status" value="1"/>
</dbReference>
<dbReference type="Pfam" id="PF00109">
    <property type="entry name" value="ketoacyl-synt"/>
    <property type="match status" value="3"/>
</dbReference>
<feature type="domain" description="Carrier" evidence="9">
    <location>
        <begin position="1256"/>
        <end position="1337"/>
    </location>
</feature>
<evidence type="ECO:0000259" key="11">
    <source>
        <dbReference type="PROSITE" id="PS52019"/>
    </source>
</evidence>
<dbReference type="InterPro" id="IPR036736">
    <property type="entry name" value="ACP-like_sf"/>
</dbReference>
<dbReference type="InterPro" id="IPR049900">
    <property type="entry name" value="PKS_mFAS_DH"/>
</dbReference>
<dbReference type="Gene3D" id="3.30.559.30">
    <property type="entry name" value="Nonribosomal peptide synthetase, condensation domain"/>
    <property type="match status" value="1"/>
</dbReference>
<dbReference type="InterPro" id="IPR045851">
    <property type="entry name" value="AMP-bd_C_sf"/>
</dbReference>
<dbReference type="SMART" id="SM00827">
    <property type="entry name" value="PKS_AT"/>
    <property type="match status" value="2"/>
</dbReference>
<feature type="compositionally biased region" description="Basic residues" evidence="8">
    <location>
        <begin position="950"/>
        <end position="960"/>
    </location>
</feature>
<dbReference type="GO" id="GO:0006633">
    <property type="term" value="P:fatty acid biosynthetic process"/>
    <property type="evidence" value="ECO:0007669"/>
    <property type="project" value="InterPro"/>
</dbReference>
<dbReference type="InterPro" id="IPR001227">
    <property type="entry name" value="Ac_transferase_dom_sf"/>
</dbReference>
<dbReference type="GO" id="GO:0004312">
    <property type="term" value="F:fatty acid synthase activity"/>
    <property type="evidence" value="ECO:0007669"/>
    <property type="project" value="UniProtKB-EC"/>
</dbReference>
<dbReference type="Gene3D" id="3.30.559.10">
    <property type="entry name" value="Chloramphenicol acetyltransferase-like domain"/>
    <property type="match status" value="1"/>
</dbReference>
<organism evidence="13 14">
    <name type="scientific">Heligmosomoides polygyrus</name>
    <name type="common">Parasitic roundworm</name>
    <dbReference type="NCBI Taxonomy" id="6339"/>
    <lineage>
        <taxon>Eukaryota</taxon>
        <taxon>Metazoa</taxon>
        <taxon>Ecdysozoa</taxon>
        <taxon>Nematoda</taxon>
        <taxon>Chromadorea</taxon>
        <taxon>Rhabditida</taxon>
        <taxon>Rhabditina</taxon>
        <taxon>Rhabditomorpha</taxon>
        <taxon>Strongyloidea</taxon>
        <taxon>Heligmosomidae</taxon>
        <taxon>Heligmosomoides</taxon>
    </lineage>
</organism>
<dbReference type="InterPro" id="IPR057326">
    <property type="entry name" value="KR_dom"/>
</dbReference>
<dbReference type="SUPFAM" id="SSF47336">
    <property type="entry name" value="ACP-like"/>
    <property type="match status" value="10"/>
</dbReference>
<evidence type="ECO:0000313" key="13">
    <source>
        <dbReference type="Proteomes" id="UP000050761"/>
    </source>
</evidence>
<feature type="domain" description="Carrier" evidence="9">
    <location>
        <begin position="1463"/>
        <end position="1544"/>
    </location>
</feature>
<dbReference type="InterPro" id="IPR009081">
    <property type="entry name" value="PP-bd_ACP"/>
</dbReference>
<feature type="region of interest" description="Disordered" evidence="8">
    <location>
        <begin position="1854"/>
        <end position="1874"/>
    </location>
</feature>
<feature type="domain" description="Carrier" evidence="9">
    <location>
        <begin position="1050"/>
        <end position="1131"/>
    </location>
</feature>
<dbReference type="OrthoDB" id="329835at2759"/>
<dbReference type="InterPro" id="IPR020806">
    <property type="entry name" value="PKS_PP-bd"/>
</dbReference>
<keyword evidence="5" id="KW-0808">Transferase</keyword>
<evidence type="ECO:0000256" key="8">
    <source>
        <dbReference type="SAM" id="MobiDB-lite"/>
    </source>
</evidence>
<dbReference type="Gene3D" id="3.10.129.110">
    <property type="entry name" value="Polyketide synthase dehydratase"/>
    <property type="match status" value="1"/>
</dbReference>
<dbReference type="InterPro" id="IPR014030">
    <property type="entry name" value="Ketoacyl_synth_N"/>
</dbReference>
<dbReference type="InterPro" id="IPR016039">
    <property type="entry name" value="Thiolase-like"/>
</dbReference>
<dbReference type="SUPFAM" id="SSF52151">
    <property type="entry name" value="FabD/lysophospholipase-like"/>
    <property type="match status" value="2"/>
</dbReference>
<dbReference type="Pfam" id="PF14765">
    <property type="entry name" value="PS-DH"/>
    <property type="match status" value="1"/>
</dbReference>
<evidence type="ECO:0000259" key="9">
    <source>
        <dbReference type="PROSITE" id="PS50075"/>
    </source>
</evidence>
<keyword evidence="4" id="KW-0597">Phosphoprotein</keyword>
<dbReference type="GO" id="GO:0044550">
    <property type="term" value="P:secondary metabolite biosynthetic process"/>
    <property type="evidence" value="ECO:0007669"/>
    <property type="project" value="UniProtKB-ARBA"/>
</dbReference>
<feature type="region of interest" description="Disordered" evidence="8">
    <location>
        <begin position="949"/>
        <end position="997"/>
    </location>
</feature>
<dbReference type="PROSITE" id="PS00455">
    <property type="entry name" value="AMP_BINDING"/>
    <property type="match status" value="1"/>
</dbReference>
<evidence type="ECO:0000256" key="3">
    <source>
        <dbReference type="ARBA" id="ARBA00022450"/>
    </source>
</evidence>
<proteinExistence type="predicted"/>
<name>A0A183GCW7_HELPZ</name>
<feature type="compositionally biased region" description="Polar residues" evidence="8">
    <location>
        <begin position="1438"/>
        <end position="1449"/>
    </location>
</feature>
<evidence type="ECO:0000313" key="12">
    <source>
        <dbReference type="EMBL" id="VDP18007.1"/>
    </source>
</evidence>
<feature type="domain" description="Carrier" evidence="9">
    <location>
        <begin position="1567"/>
        <end position="1648"/>
    </location>
</feature>
<dbReference type="SUPFAM" id="SSF56801">
    <property type="entry name" value="Acetyl-CoA synthetase-like"/>
    <property type="match status" value="1"/>
</dbReference>
<reference evidence="12 13" key="1">
    <citation type="submission" date="2018-11" db="EMBL/GenBank/DDBJ databases">
        <authorList>
            <consortium name="Pathogen Informatics"/>
        </authorList>
    </citation>
    <scope>NUCLEOTIDE SEQUENCE [LARGE SCALE GENOMIC DNA]</scope>
</reference>
<dbReference type="InterPro" id="IPR049551">
    <property type="entry name" value="PKS_DH_C"/>
</dbReference>
<dbReference type="InterPro" id="IPR000873">
    <property type="entry name" value="AMP-dep_synth/lig_dom"/>
</dbReference>
<dbReference type="Gene3D" id="3.40.366.10">
    <property type="entry name" value="Malonyl-Coenzyme A Acyl Carrier Protein, domain 2"/>
    <property type="match status" value="2"/>
</dbReference>
<keyword evidence="13" id="KW-1185">Reference proteome</keyword>
<dbReference type="Gene3D" id="3.40.50.12780">
    <property type="entry name" value="N-terminal domain of ligase-like"/>
    <property type="match status" value="1"/>
</dbReference>
<dbReference type="Gene3D" id="3.40.47.10">
    <property type="match status" value="3"/>
</dbReference>
<dbReference type="InterPro" id="IPR001242">
    <property type="entry name" value="Condensation_dom"/>
</dbReference>
<dbReference type="PROSITE" id="PS00012">
    <property type="entry name" value="PHOSPHOPANTETHEINE"/>
    <property type="match status" value="1"/>
</dbReference>
<feature type="domain" description="Carrier" evidence="9">
    <location>
        <begin position="1154"/>
        <end position="1235"/>
    </location>
</feature>
<dbReference type="Gene3D" id="3.30.300.30">
    <property type="match status" value="1"/>
</dbReference>
<dbReference type="SUPFAM" id="SSF52777">
    <property type="entry name" value="CoA-dependent acyltransferases"/>
    <property type="match status" value="2"/>
</dbReference>
<dbReference type="InterPro" id="IPR013968">
    <property type="entry name" value="PKS_KR"/>
</dbReference>
<dbReference type="GO" id="GO:0031177">
    <property type="term" value="F:phosphopantetheine binding"/>
    <property type="evidence" value="ECO:0007669"/>
    <property type="project" value="InterPro"/>
</dbReference>
<feature type="domain" description="Carrier" evidence="9">
    <location>
        <begin position="6581"/>
        <end position="6656"/>
    </location>
</feature>
<dbReference type="PROSITE" id="PS50075">
    <property type="entry name" value="CARRIER"/>
    <property type="match status" value="10"/>
</dbReference>
<dbReference type="InterPro" id="IPR036291">
    <property type="entry name" value="NAD(P)-bd_dom_sf"/>
</dbReference>
<dbReference type="Gene3D" id="3.40.50.1820">
    <property type="entry name" value="alpha/beta hydrolase"/>
    <property type="match status" value="1"/>
</dbReference>
<dbReference type="Gene3D" id="1.10.1200.10">
    <property type="entry name" value="ACP-like"/>
    <property type="match status" value="9"/>
</dbReference>
<feature type="region of interest" description="Disordered" evidence="8">
    <location>
        <begin position="1434"/>
        <end position="1461"/>
    </location>
</feature>
<dbReference type="InterPro" id="IPR018201">
    <property type="entry name" value="Ketoacyl_synth_AS"/>
</dbReference>
<dbReference type="WBParaSite" id="HPBE_0002004701-mRNA-1">
    <property type="protein sequence ID" value="HPBE_0002004701-mRNA-1"/>
    <property type="gene ID" value="HPBE_0002004701"/>
</dbReference>
<dbReference type="PANTHER" id="PTHR43775">
    <property type="entry name" value="FATTY ACID SYNTHASE"/>
    <property type="match status" value="1"/>
</dbReference>
<evidence type="ECO:0000256" key="2">
    <source>
        <dbReference type="ARBA" id="ARBA00018769"/>
    </source>
</evidence>
<feature type="region of interest" description="Disordered" evidence="8">
    <location>
        <begin position="1342"/>
        <end position="1379"/>
    </location>
</feature>
<dbReference type="CDD" id="cd00833">
    <property type="entry name" value="PKS"/>
    <property type="match status" value="3"/>
</dbReference>
<feature type="domain" description="Ketosynthase family 3 (KS3)" evidence="10">
    <location>
        <begin position="50"/>
        <end position="448"/>
    </location>
</feature>
<evidence type="ECO:0000259" key="10">
    <source>
        <dbReference type="PROSITE" id="PS52004"/>
    </source>
</evidence>
<evidence type="ECO:0000256" key="4">
    <source>
        <dbReference type="ARBA" id="ARBA00022553"/>
    </source>
</evidence>
<dbReference type="Gene3D" id="3.40.50.720">
    <property type="entry name" value="NAD(P)-binding Rossmann-like Domain"/>
    <property type="match status" value="3"/>
</dbReference>
<evidence type="ECO:0000256" key="7">
    <source>
        <dbReference type="PROSITE-ProRule" id="PRU01363"/>
    </source>
</evidence>
<sequence length="6827" mass="760187">MKVGHTHTPNGTEYYSSADSTDFPDVNGLANLSHVVPPKPHCRGEGNHGSNSIGILASSCRLPGGVRDEAELWDLLKTGRTAASRIPGNRIATRDVLINGDKYGTPVEGGNFISQDVSGFDYAFFNISRSEAETMDPQQRLLLECVQECIENAGISDMSDVGVFVGLMETEYSDLMPAVGSISSMLGSMCSVISGRINYVFGSHGPSVTVDTACSSSLVAVELAVNALKNGQCSSAIIAGVNLILSEKGQGLRANGKMLSYHGMSLSFDARASGYGRSEGCAVLMLERMRPGIEYMASITDIKCNHGGRSSSLTTPNPFAHKLLINSLLQNESCNDLQYWEAHGTGTRVGDPIEVSSLSSVCQGLMFGSIKASIGHGEASAGASALLKLALMLKHQYIPPAVHFHVMNSRIHVGSLTLPVIGEDQGLNKCGITSFGVSGTNAAAVVARTQTPTSENGVLRKYYLIPVSAKSKESLEEMWKETLHFIANSSDSIEDIAGVMAFQKPQLHYRCALVVDRQGRELQKTFGSRSKGGQTVVIVLADANVSYELLHIPLFYNYFISLHQVWMSERDKLLLCFVMFVTKLFTGVEVHARTCREVVISLMALSFLPKSLPKSSISDLLKITSTSDLLKALATYDINPSNNAIVKRHASVILSHTSDSSLFEIRYDSFFTVSYYNIILISSQLYANGFDINFHRLYRRPQNQVRTPSYFFNRTALWFTEKHQEFDHYLLGMIKEEEDDSATYSNLLDSLRHPHLFAGHPADIGAAIEIVHNALIQRKCRVLCINHIKVSARYLSSPCLLVTKLKRVEDACYVVDATLDRRDFFRCTVSAIDDKKEINKTAKAIRSIATEETGGRKMHPVFTPALKRSNVYIADDLSYAFIDAELDFSSYSPAVQVLLRINPGMYIESIHVFSTLPSTIEIFKIKEGHKTICVVGWGGKQCMHVSMATKPRRHRSRQHMRPGETLPSKTEAAKVFRSQRHPSSLSPPSLQGRNYLGNDDRLARGVTLRLPSEEPRNSQPENVTGQNAVLDGYLVEQRYSYNEETRRHRVDGDLITESLIHAIQDVLTQPLEINDATLNTGLQELGLDSLNLIDFVNRLNEKYFPNSDLSTVDIFDNSTIAQLALYIRKKEGSKYLALGNKERMGNVTEPDKPGIDDKVARLLINAISDVLAEPLEINGLTLTTGFQELGLDSLSLTDFVSRLNEKYFVDLDLSIMDIFDNPTITNLAQYITKLRRTNRSAPNNKERVRNVPVEHGVKVEVEESLINAIRDVLAEPLEINGVIPTVGFHELGLDSLNLIDFVNRLNEKYFANLNLSAADVFDNPTITQLAEHIKKKQMMSYGIPKSGTDKQHTRGSSYEESKLTTDAAEDATEGGFSNPFEMDGVTFRKGSHELRRDPLNSVSFSHCTSDKHFEDLNLSTAHVSEIPTNFQFPGHITNVGTTENSAPDSNNRRRTRMNGSKHGVRDDVLEKIINAARDVLAEPFEVNGITLNTGLQALGLDSLNVIDFVDRLNEKYFADLHLSTTDVFDNPTITQLADYIKRMNTTNRFGSHKAEDRTRCLEVFNHGSKGTILRKVINATRDVLVEPFEVNDTTLSKEFQELGMGSLNLIDFVNRLNEKYFADLHVSTTDIFENPTIMQLVNYIEKIQTTNNFAVKKQMKTRSKERFEQGEEGYHLEDTARDISLQTFEAKEDALSKAFQEAGMNTQNSFDSINHLGNEHMAETKSPTIFCNSTTMTLDEHHKTVYTTNHSALNNRARSKRHKQIKPFQQEAKDDILEKVINAIRDVLADPFEVNDAALNTGFQELGLDSLNLTDFVSRLNDKYFADLHISTPDIFDNPTITLLANHIEKLQRSHRSEAKNGRTRTRLGEESAQTVNGGVLEAVTSTSQNRPNATFEVNQDALKTRRNTQYPTDSISCLASTERFNTRNTMNHSALNDHGRPRRHGRTQQFQCGAKDEVLEKVIIAARDVLADPFEINNVTLNMGFQELGLDSLNVIDFVSRLNKKYFADLHISTTDIFDNPTITMLAKYIGTKIAIRPCSDVEGEDGSLPDLSLYVQVFEKNDAQADILLTCGDDGDLVLVNLNNGMKLLKLHLNLQDDAWHRLVELLSSGAVIKFHSDSTVRAGSLFASLHFFSLQLFQINVKVRISVSNSQTLANALARSFFKTAAAEKYPRLQYIYTERLVELTLPNSLYSSKVGGSWLITGGLSGIGLAIAKWLLSECSIDNLVLLSRRIPEKDLLLQLEQIGRPGRVKIISASVADFRSLRGEFARIPFKFTGVIHSAGVIHDCSIERQTLELFSKVFTPKGEGYHVIDRLLDDYDHHVDHFIVMSSFTAVCGNAGQLNYGVSNAYIDYQMYQRRQQGKPGTTIHWGNWLDTGMAVRVRDTLSKSGFLGLATENALKCLKFAIVHKPHEMTAARVDWTTVLGKRSDIRQDIVMKRMNDEEEFWTQCVKGPAFQKASVNRRIGDDSSLDAEAAYISSKLAENFRQSNECPQLDDSIGGKNTEPYESIKRLGPTISHQAANGPTSSSEQTGKSICNIFGLNIFFDNKDDFRQSAKKIIDNPDSPCSFTSSPSTSYALQVTGSSLEDVEDSLKQLRYKETERKPKGKGAMLFAGQGVQYPLMSKQLCAMFPTFKKEFTRCLGLADDLIKEIPLKEVIDNVDNALLLQSTKYVQPIMFAYGYACARLWHSFGFQPNYYLGHSVGELVAGVLAGIMTLEEGIRLVVVRGRALERVAGRGALLATTSRVKEDVLSRFQVSVAGENSSKQVVFAGRQSELLRALEFIQSRNSNGKFVSTTYPFHSSLITEEDLKEFRKVLESIRFKEAQVPVISNVTGSVVTTFSVEYLVSQTISPVRLVDCVRKLESLGVTLWLEAGPTNTLTSFVRSTLDPQELSQHDLLQTTSHQGEDARHLIAAALALERRGIPIDWYSIYQCDRMDTPPSQTVLSFPIELGRTVPEEDREVLKDHYVNKENLAPAAYQVYQLLTWLNSSSSPTDYFTLINTKFVRPWKHDDHSCEFKLTRTNANVLEVLVDGKAMCRSRASFNSKPATAWLNVARIQRECTINCDVKEFYNRLATNGLDYRDHFQVIKSLRRSDTCTYAELNNRGTVWTLLDAALHAVCMSVLHRRPHVYFMPIAFGEVYLDNSLDLQSAKSIVVVTRKTSDNEKFVHADACVLADGKVFFQYKGKLSVILKSPSLPKTVTALHSDEAARTGNPTKADLRTENSVREETDNGSVYITGYDGSFCFDALDTMELWQKMKTGNISQGYKTRTCPLENHALMDIDIAEWDPEFFGVSPKEAVYVDVLQRLMMTSVVRCIENAGCRSLPKETGVFIGVSGSDFNNRVYEEVNDNISGYYGPGTNTSCIAGRIAHWLQTEGPAVVVDTACSSSFTALAFALDAVGQGRCENAIVGGINVILHDSVSQVLKNLGVLSSTGVCRVFDADADGYIRSEAVGCLLLSKRSHPGVEFRISHWAIGHNGQASSLHVPNGTSQERLIKAVSQEKCNQVECHGTGTALGDPVEIRAVSRCHDRVTVSSIKSLLGHAEAASGVVSLISCLLQMRHGCRSPQVHFKCPNPKADFGSLTINVVGEEFQPERMLINNFAFSGANCSIVVEKLPQKQTTTENHFRKYYIAPISAKDRTALTAMIHQFKVYVTESSQAISDICTRLQKGSPSYRYRHCILYDNRRRIVWETDEPIRILGNTAPDKVPHLLEYAYGSGSKQMLAELKEDSLFNSITPLRYHQLVAKKYVEGHPINWNLYNPAQMKADTIVPGYVFKNKRYWPFKTDFACKFSASMKPHKAIYYHKVQEPAAPSLRDHSIAVMNVGHPLKLRNVRHFTTSSFKLMNPYSAPRIILYHSESSSTEAALELIALWQTLETQRAFMLLIAFRSNGTSCSEWTALCRTLASEYLLPYKFVSFSEIQELESELTFDDVFESIFYVNSCRYVERLVPLNLKRIPFSPPKHLLITGGSGGIGRKIIEFVKPRKTTIVTRSANNGRATPSGRNQTIIESDLTTLTLPPNEKYDVVVHCAGVVDNGVMASMDHSKFDKVCKPKSLGLKTLLEAIEPEKVKKVVIASSVASIIGSKGQANYAFANGLMSSLAESSRHPYLLIHWGPWNDVGMLSGPHAKKICEQLQNHGWNTLDPGDALEVLNSDATNVVLFDGDFQRIARLQEHLRKFLNKLVPPEMSALGTDWFSKDMSPDRTVEIEARTVECLKSQRSNAEELIPYGCSLEEIIRSVSGIDDIDEERHTPLMNLGIDSLMIEEIRLKINEKFGSTFRAKDIYDNCTLDRLSRLVSRHIPPMAQQPGKASDDETFRNRSEDIAIIAYSGAFSGSSTVEEFWDQILAGKECITRAESVEEGYVDAAGIIPDIEKFDHKFWKLTEKDASLLDPQIRVFLQHAYHALERSGYIRERSQQKVGVFAGAEPSEYGDPGDEAEGSLLRLFRMNMKDFVATFTAHMLDLRGPAVGVYTACSTALVAIAHACNALLLSKMDLAIAGGVSIVLPRSTRYEFEEGLVLSKTGRCRPFDRHADGTVRGSGVGCVVLKRLDRAVQDNDNIQAVIRGYGVSNDGLHKASFMAPNSTGQEECIRESLSSLRSADIGRIRYVECHGTGTLVGDEIEVDSMKSVYGERTDLVIGSVKANIGHGFAAAGMAGLFKVMKILQEQVIPPQINVSHLQEGNPFHVNEKALPLPPDSLVAVSSFGIGGTNVHLLLEKPPLKAVCASPVSRSSSEAYILPISGASKEACIAHCRAIAKYLTDRIDVDLGAVAATLQTRREHFKYRTAVVVRSTSEAIEQLESAHAPTSSSTLDNSNICFLFAPQGAQYPNMEKASMACSRVFKSEIQRLTGAASELFGVDFIKVLYPEQNPDSDQISNPKFAQVALFIVCKALLAQLDDWGISSNTLLGHSVGEYAAACYAGVLDEHSCMRLLKERGELVSRTREARMLLTSGYHDRLPDDIEISAHLSDSMKCVIGPPISIETLKESLNKKQVTYRELSTKHGFHSSMMDDIKEPFINLLKKMQFHRATKNIVSTMSGEIITEFDWRYCWNHMRNPVDMKKALDTTLSNRQVKVILEVGPSGIVRQLLAERASDVKVVSTILSRRKGSTQPSHSQLLQSVADLWTLGYEVNFMKIFPNSNAFDENVPVYQFDPITCWRAKVPRGSPSYFKASWTPVAHLRDTDHVPLRNERVLLVSNIEQVIAHDSTSCEVYWTRPSEIFAYSADELSRFSFIVYVPDDLCSPLEPFFLSRTVCSAISAFSTRLVVISPSGAATHWTAVGPIKQYHLGSKRKNTFIDNSAKIPITVLINQLGRLKEEILLATHDCLLSINFSDASSSREDDGEIRIGRNVVVIGGNGTIGSSYVEVLRKIPSVENIIVAGRTPKGAKPGVSYIKMDITDTASVTAALHDVRRRYGDIHCIIHTAGLSTSTSLKKTTEEMLSVLRPKVVGVANVLDYLSRNKLVLENLVMASSMTSTLTIQGTEDYCSSNLYMDALALKGHPSINRILSVQWPAWKGVGMASAYGNKALKSIIERNSITPATGRRIIGETLDMNGVVTYSSTSPLQMNKLLEHLQLNGSVQRAHTVSEGMSTLNKVLSVWSDVLGTGITESSDFFDSGGNSLSALRVVWTLSKLLDTNISVDFLFRYSVLKDFVKTLPVSVGNGSPPDSFRATTSLAELTYAQENMYLLRQLEPDSKYNIIFTVFFKKTKEEFSAEKLIHSIHSLIARQHSLRTTFTRCPQTSTPRQVVLSLTESHQNLTLKPLEYSTLLEEEEGFQFRLEEIPLRVRSGQVNSDYLIVFNQHHILTDGWSVTILAKELNAIYTSYSTPGAPTITPLPYSISEYAHKQRQTLEISTELKELKVRLQKREATVLPRKLSSSSRPVFKKAFRILPKATFSRANQLARQNHTTSFVVMLSAFVVTLRKFKMKSDEDSIVIGYPVSGRDGDVKDLIGYFLNNIVLSVDVGLGNNLETIISIVKAATSDNRRFEHVPFHRLVAAMNTKRQLNEHPLFQIYFNYRHQLDFPATDFPEAELEIDQISMNKVFDFSITFDELPEGMRVMVEYNVSRYRTDLIQEIICSMVQNLSIDGARRQFCPAVPLLDYPKAAIAQRLCSLRWRKDLTAVRRRDSSVNYYDFWRRIIDNAEWINRCWTKTSGSSIRSDDVISTSISSNDVIPVILAILKLGAAYAPFDSTWPELRKAQIIDNVGSSLCLSEPPILNPLTSKRSRRAISLNRTTGSDLAYVIHTSGSTGAPKGVAVSHKNVSVLLRGATPQTLLRPRLRVSHSVNVVFDVSVMNIFGSLVNDSELCLHSDIRALPAGLNELSCEFAFLTSAMFNALTDSDLQSISRLDKLFVGGETVRDRNLTKALGLGLDVTQIYGPTECTVWSLTNRCKALPDEGALIGLPAANESCWMADDVKEGELVLAGAKVARGYLNNVGGDKFGTENGRSFYRTGDIVRREKEGFIYRGRNDLQVKIRGHRIDAGEIEELILKHSPQVEEVKVIVEKEILIAFVAHNGSFSEVGLLQKLKMILPLHMVPSQFVQVSRIPLNASGKVDREALLEEYTRSTDRILSLMPSLMSLTEIKLVSIFEALLHVKGVTSTDNFFALGGHSLLLFELKDKVAEAFNVELDVHELLHNLTVEQLALLVSRQQKAALQHTTATAITKLREAQEPKFNVYLIHAVGGTIFPYYSFLQVFPKDVSVYAIEYRQDFEANSIKELAAFYAKQVRLNSYFLTIFNILLYIIQLNGGHVVSHGEGTTLFGLNRKNRLKFHWIRKFCRRRRPTCAWIQKSMAYGIPPATSRGDSVVRVATNCVCHKLKGDQ</sequence>
<keyword evidence="3" id="KW-0596">Phosphopantetheine</keyword>
<feature type="compositionally biased region" description="Basic and acidic residues" evidence="8">
    <location>
        <begin position="1347"/>
        <end position="1363"/>
    </location>
</feature>
<feature type="domain" description="Carrier" evidence="9">
    <location>
        <begin position="1771"/>
        <end position="1852"/>
    </location>
</feature>
<dbReference type="PANTHER" id="PTHR43775:SF51">
    <property type="entry name" value="INACTIVE PHENOLPHTHIOCEROL SYNTHESIS POLYKETIDE SYNTHASE TYPE I PKS1-RELATED"/>
    <property type="match status" value="1"/>
</dbReference>
<dbReference type="InterPro" id="IPR020845">
    <property type="entry name" value="AMP-binding_CS"/>
</dbReference>
<feature type="domain" description="PKS/mFAS DH" evidence="11">
    <location>
        <begin position="2898"/>
        <end position="3201"/>
    </location>
</feature>
<dbReference type="Gene3D" id="3.30.70.250">
    <property type="entry name" value="Malonyl-CoA ACP transacylase, ACP-binding"/>
    <property type="match status" value="1"/>
</dbReference>
<comment type="caution">
    <text evidence="7">Lacks conserved residue(s) required for the propagation of feature annotation.</text>
</comment>
<accession>A0A183GCW7</accession>
<evidence type="ECO:0000256" key="1">
    <source>
        <dbReference type="ARBA" id="ARBA00012873"/>
    </source>
</evidence>
<dbReference type="Proteomes" id="UP000050761">
    <property type="component" value="Unassembled WGS sequence"/>
</dbReference>
<dbReference type="InterPro" id="IPR016035">
    <property type="entry name" value="Acyl_Trfase/lysoPLipase"/>
</dbReference>
<feature type="compositionally biased region" description="Polar residues" evidence="8">
    <location>
        <begin position="981"/>
        <end position="992"/>
    </location>
</feature>
<feature type="domain" description="Carrier" evidence="9">
    <location>
        <begin position="4227"/>
        <end position="4304"/>
    </location>
</feature>
<feature type="region of interest" description="N-terminal hotdog fold" evidence="7">
    <location>
        <begin position="2898"/>
        <end position="3051"/>
    </location>
</feature>
<dbReference type="SMART" id="SM00822">
    <property type="entry name" value="PKS_KR"/>
    <property type="match status" value="3"/>
</dbReference>
<protein>
    <recommendedName>
        <fullName evidence="2">Fatty acid synthase</fullName>
        <ecNumber evidence="1">2.3.1.85</ecNumber>
    </recommendedName>
</protein>
<accession>A0A3P8AU32</accession>
<dbReference type="EMBL" id="UZAH01031813">
    <property type="protein sequence ID" value="VDP18007.1"/>
    <property type="molecule type" value="Genomic_DNA"/>
</dbReference>
<dbReference type="Pfam" id="PF00668">
    <property type="entry name" value="Condensation"/>
    <property type="match status" value="1"/>
</dbReference>
<evidence type="ECO:0000256" key="6">
    <source>
        <dbReference type="ARBA" id="ARBA00044883"/>
    </source>
</evidence>
<dbReference type="EC" id="2.3.1.85" evidence="1"/>
<dbReference type="Pfam" id="PF08659">
    <property type="entry name" value="KR"/>
    <property type="match status" value="3"/>
</dbReference>
<dbReference type="InterPro" id="IPR042104">
    <property type="entry name" value="PKS_dehydratase_sf"/>
</dbReference>
<dbReference type="PROSITE" id="PS52019">
    <property type="entry name" value="PKS_MFAS_DH"/>
    <property type="match status" value="1"/>
</dbReference>
<dbReference type="InterPro" id="IPR029058">
    <property type="entry name" value="AB_hydrolase_fold"/>
</dbReference>
<comment type="catalytic activity">
    <reaction evidence="6">
        <text>acetyl-CoA + n malonyl-CoA + 2n NADPH + 2n H(+) = a long-chain fatty acid + (n+1) CoA + n CO2 + 2n NADP(+).</text>
        <dbReference type="EC" id="2.3.1.85"/>
    </reaction>
</comment>
<dbReference type="Pfam" id="PF00550">
    <property type="entry name" value="PP-binding"/>
    <property type="match status" value="10"/>
</dbReference>
<dbReference type="SMART" id="SM00825">
    <property type="entry name" value="PKS_KS"/>
    <property type="match status" value="3"/>
</dbReference>
<dbReference type="SUPFAM" id="SSF51735">
    <property type="entry name" value="NAD(P)-binding Rossmann-fold domains"/>
    <property type="match status" value="3"/>
</dbReference>
<dbReference type="SMART" id="SM01294">
    <property type="entry name" value="PKS_PP_betabranch"/>
    <property type="match status" value="1"/>
</dbReference>
<dbReference type="InterPro" id="IPR023213">
    <property type="entry name" value="CAT-like_dom_sf"/>
</dbReference>
<dbReference type="PROSITE" id="PS00606">
    <property type="entry name" value="KS3_1"/>
    <property type="match status" value="3"/>
</dbReference>
<gene>
    <name evidence="12" type="ORF">HPBE_LOCUS20046</name>
</gene>
<dbReference type="InterPro" id="IPR042099">
    <property type="entry name" value="ANL_N_sf"/>
</dbReference>
<dbReference type="InterPro" id="IPR020841">
    <property type="entry name" value="PKS_Beta-ketoAc_synthase_dom"/>
</dbReference>